<proteinExistence type="predicted"/>
<protein>
    <submittedName>
        <fullName evidence="1">Zinc finger CCCH-type containing 13</fullName>
    </submittedName>
</protein>
<dbReference type="Proteomes" id="UP000593571">
    <property type="component" value="Unassembled WGS sequence"/>
</dbReference>
<dbReference type="AlphaFoldDB" id="A0A7J8E0D7"/>
<organism evidence="1 2">
    <name type="scientific">Rousettus aegyptiacus</name>
    <name type="common">Egyptian fruit bat</name>
    <name type="synonym">Pteropus aegyptiacus</name>
    <dbReference type="NCBI Taxonomy" id="9407"/>
    <lineage>
        <taxon>Eukaryota</taxon>
        <taxon>Metazoa</taxon>
        <taxon>Chordata</taxon>
        <taxon>Craniata</taxon>
        <taxon>Vertebrata</taxon>
        <taxon>Euteleostomi</taxon>
        <taxon>Mammalia</taxon>
        <taxon>Eutheria</taxon>
        <taxon>Laurasiatheria</taxon>
        <taxon>Chiroptera</taxon>
        <taxon>Yinpterochiroptera</taxon>
        <taxon>Pteropodoidea</taxon>
        <taxon>Pteropodidae</taxon>
        <taxon>Rousettinae</taxon>
        <taxon>Rousettus</taxon>
    </lineage>
</organism>
<reference evidence="1 2" key="1">
    <citation type="journal article" date="2020" name="Nature">
        <title>Six reference-quality genomes reveal evolution of bat adaptations.</title>
        <authorList>
            <person name="Jebb D."/>
            <person name="Huang Z."/>
            <person name="Pippel M."/>
            <person name="Hughes G.M."/>
            <person name="Lavrichenko K."/>
            <person name="Devanna P."/>
            <person name="Winkler S."/>
            <person name="Jermiin L.S."/>
            <person name="Skirmuntt E.C."/>
            <person name="Katzourakis A."/>
            <person name="Burkitt-Gray L."/>
            <person name="Ray D.A."/>
            <person name="Sullivan K.A.M."/>
            <person name="Roscito J.G."/>
            <person name="Kirilenko B.M."/>
            <person name="Davalos L.M."/>
            <person name="Corthals A.P."/>
            <person name="Power M.L."/>
            <person name="Jones G."/>
            <person name="Ransome R.D."/>
            <person name="Dechmann D.K.N."/>
            <person name="Locatelli A.G."/>
            <person name="Puechmaille S.J."/>
            <person name="Fedrigo O."/>
            <person name="Jarvis E.D."/>
            <person name="Hiller M."/>
            <person name="Vernes S.C."/>
            <person name="Myers E.W."/>
            <person name="Teeling E.C."/>
        </authorList>
    </citation>
    <scope>NUCLEOTIDE SEQUENCE [LARGE SCALE GENOMIC DNA]</scope>
    <source>
        <strain evidence="1">MRouAeg1</strain>
        <tissue evidence="1">Muscle</tissue>
    </source>
</reference>
<keyword evidence="2" id="KW-1185">Reference proteome</keyword>
<accession>A0A7J8E0D7</accession>
<evidence type="ECO:0000313" key="1">
    <source>
        <dbReference type="EMBL" id="KAF6428791.1"/>
    </source>
</evidence>
<name>A0A7J8E0D7_ROUAE</name>
<dbReference type="EMBL" id="JACASE010000011">
    <property type="protein sequence ID" value="KAF6428791.1"/>
    <property type="molecule type" value="Genomic_DNA"/>
</dbReference>
<comment type="caution">
    <text evidence="1">The sequence shown here is derived from an EMBL/GenBank/DDBJ whole genome shotgun (WGS) entry which is preliminary data.</text>
</comment>
<gene>
    <name evidence="1" type="ORF">HJG63_020870</name>
</gene>
<evidence type="ECO:0000313" key="2">
    <source>
        <dbReference type="Proteomes" id="UP000593571"/>
    </source>
</evidence>
<sequence>MTGWAEVEGEVQSYLKREAEAQEVLKLIVTIVVATIMTTGKQEVAILKEIDTLKETTEIKQGILPLRDDMERETVVTTEREIKDQAHQFDIREGMTSLSGMKEEKNEE</sequence>